<dbReference type="GeneID" id="54589221"/>
<dbReference type="PANTHER" id="PTHR23329:SF1">
    <property type="entry name" value="TUFTELIN-INTERACTING PROTEIN 11"/>
    <property type="match status" value="1"/>
</dbReference>
<dbReference type="RefSeq" id="XP_033678628.1">
    <property type="nucleotide sequence ID" value="XM_033835891.1"/>
</dbReference>
<evidence type="ECO:0000256" key="1">
    <source>
        <dbReference type="ARBA" id="ARBA00010900"/>
    </source>
</evidence>
<proteinExistence type="inferred from homology"/>
<reference evidence="5" key="1">
    <citation type="journal article" date="2020" name="Stud. Mycol.">
        <title>101 Dothideomycetes genomes: a test case for predicting lifestyles and emergence of pathogens.</title>
        <authorList>
            <person name="Haridas S."/>
            <person name="Albert R."/>
            <person name="Binder M."/>
            <person name="Bloem J."/>
            <person name="Labutti K."/>
            <person name="Salamov A."/>
            <person name="Andreopoulos B."/>
            <person name="Baker S."/>
            <person name="Barry K."/>
            <person name="Bills G."/>
            <person name="Bluhm B."/>
            <person name="Cannon C."/>
            <person name="Castanera R."/>
            <person name="Culley D."/>
            <person name="Daum C."/>
            <person name="Ezra D."/>
            <person name="Gonzalez J."/>
            <person name="Henrissat B."/>
            <person name="Kuo A."/>
            <person name="Liang C."/>
            <person name="Lipzen A."/>
            <person name="Lutzoni F."/>
            <person name="Magnuson J."/>
            <person name="Mondo S."/>
            <person name="Nolan M."/>
            <person name="Ohm R."/>
            <person name="Pangilinan J."/>
            <person name="Park H.-J."/>
            <person name="Ramirez L."/>
            <person name="Alfaro M."/>
            <person name="Sun H."/>
            <person name="Tritt A."/>
            <person name="Yoshinaga Y."/>
            <person name="Zwiers L.-H."/>
            <person name="Turgeon B."/>
            <person name="Goodwin S."/>
            <person name="Spatafora J."/>
            <person name="Crous P."/>
            <person name="Grigoriev I."/>
        </authorList>
    </citation>
    <scope>NUCLEOTIDE SEQUENCE</scope>
    <source>
        <strain evidence="5">CBS 122368</strain>
    </source>
</reference>
<dbReference type="Pfam" id="PF01585">
    <property type="entry name" value="G-patch"/>
    <property type="match status" value="1"/>
</dbReference>
<dbReference type="PROSITE" id="PS50174">
    <property type="entry name" value="G_PATCH"/>
    <property type="match status" value="1"/>
</dbReference>
<evidence type="ECO:0000313" key="6">
    <source>
        <dbReference type="Proteomes" id="UP000800094"/>
    </source>
</evidence>
<dbReference type="GO" id="GO:0000390">
    <property type="term" value="P:spliceosomal complex disassembly"/>
    <property type="evidence" value="ECO:0007669"/>
    <property type="project" value="InterPro"/>
</dbReference>
<evidence type="ECO:0000256" key="2">
    <source>
        <dbReference type="SAM" id="Coils"/>
    </source>
</evidence>
<evidence type="ECO:0000313" key="5">
    <source>
        <dbReference type="EMBL" id="KAF2243624.1"/>
    </source>
</evidence>
<feature type="compositionally biased region" description="Basic residues" evidence="3">
    <location>
        <begin position="1"/>
        <end position="10"/>
    </location>
</feature>
<dbReference type="InterPro" id="IPR000467">
    <property type="entry name" value="G_patch_dom"/>
</dbReference>
<feature type="region of interest" description="Disordered" evidence="3">
    <location>
        <begin position="589"/>
        <end position="617"/>
    </location>
</feature>
<keyword evidence="6" id="KW-1185">Reference proteome</keyword>
<feature type="compositionally biased region" description="Basic and acidic residues" evidence="3">
    <location>
        <begin position="72"/>
        <end position="89"/>
    </location>
</feature>
<dbReference type="AlphaFoldDB" id="A0A6A6HZG3"/>
<name>A0A6A6HZG3_9PLEO</name>
<dbReference type="OrthoDB" id="4822at2759"/>
<sequence>MENQQKRKHNFRQEPRKKPKSDNEGGSFSGLGAKLMSKMGWKEGQGLGREKQGMSEPIQVTLRGTRGGVGAVKEKSEQQIREERRKAELNGETYVEDSEEEERMQRRKKKSTAASTAAPKPKKTIFDLEAAGMQVPRTLQSIVDATTGQATSTSALRLRGDEIPFQTSLAGRVQREVAAFGEAVDAIQTDSKNIEFEMDRLYAELEGLSVQIAEIQDISARLEALRTEKDFSAVCDGLKALRAAYPSKDLQREAVAAIHSHFTSQIAGWTPASDPLEHVACSLSEVRGIIDPSTQAAAAEYQPPSSELARPISVFAPYPHDNEYRNRRSTTLYQSMMLSWWPHFHTAMINDLELEGPSAAAFIRAIEVWKPVLPPFIFQRVTKEIKRKVSAALQQWNPRKAIKHKSSSPLPNWVFDWLPYDSDMLSEAMPKLRSLVQLWPVQRGVIPGIQLWKKAFPGEIEQLLVKQLLPRLAAYLRDDFEFNPAEQNLEPISAITSWCGVLPARIIAELLHAEFFASKFFHTLHSWLTFEGRNFEEIGEWLSWWKKSVFPEEINEVAIIERDWEEAYKLVIAALDLEGPELEKLTLPAAAEPRHSPSPETPQFSKSINTEPPRSARQEIEETTFKDVVEAWCAEENLLLIPLRKADEKTGQPLFRITASATGKGGVVAYMKGDVIWAQNKKDKSVWEPVGLEEGLVARAEGK</sequence>
<feature type="region of interest" description="Disordered" evidence="3">
    <location>
        <begin position="1"/>
        <end position="120"/>
    </location>
</feature>
<evidence type="ECO:0000259" key="4">
    <source>
        <dbReference type="PROSITE" id="PS50174"/>
    </source>
</evidence>
<dbReference type="InterPro" id="IPR022783">
    <property type="entry name" value="GCFC_dom"/>
</dbReference>
<dbReference type="Pfam" id="PF07842">
    <property type="entry name" value="GCFC"/>
    <property type="match status" value="1"/>
</dbReference>
<keyword evidence="2" id="KW-0175">Coiled coil</keyword>
<accession>A0A6A6HZG3</accession>
<feature type="domain" description="G-patch" evidence="4">
    <location>
        <begin position="28"/>
        <end position="74"/>
    </location>
</feature>
<comment type="similarity">
    <text evidence="1">Belongs to the TFP11/STIP family.</text>
</comment>
<evidence type="ECO:0000256" key="3">
    <source>
        <dbReference type="SAM" id="MobiDB-lite"/>
    </source>
</evidence>
<gene>
    <name evidence="5" type="ORF">BU26DRAFT_608984</name>
</gene>
<dbReference type="GO" id="GO:0071008">
    <property type="term" value="C:U2-type post-mRNA release spliceosomal complex"/>
    <property type="evidence" value="ECO:0007669"/>
    <property type="project" value="TreeGrafter"/>
</dbReference>
<dbReference type="EMBL" id="ML987204">
    <property type="protein sequence ID" value="KAF2243624.1"/>
    <property type="molecule type" value="Genomic_DNA"/>
</dbReference>
<feature type="compositionally biased region" description="Polar residues" evidence="3">
    <location>
        <begin position="601"/>
        <end position="612"/>
    </location>
</feature>
<dbReference type="SMART" id="SM00443">
    <property type="entry name" value="G_patch"/>
    <property type="match status" value="1"/>
</dbReference>
<organism evidence="5 6">
    <name type="scientific">Trematosphaeria pertusa</name>
    <dbReference type="NCBI Taxonomy" id="390896"/>
    <lineage>
        <taxon>Eukaryota</taxon>
        <taxon>Fungi</taxon>
        <taxon>Dikarya</taxon>
        <taxon>Ascomycota</taxon>
        <taxon>Pezizomycotina</taxon>
        <taxon>Dothideomycetes</taxon>
        <taxon>Pleosporomycetidae</taxon>
        <taxon>Pleosporales</taxon>
        <taxon>Massarineae</taxon>
        <taxon>Trematosphaeriaceae</taxon>
        <taxon>Trematosphaeria</taxon>
    </lineage>
</organism>
<dbReference type="Proteomes" id="UP000800094">
    <property type="component" value="Unassembled WGS sequence"/>
</dbReference>
<dbReference type="GO" id="GO:0003676">
    <property type="term" value="F:nucleic acid binding"/>
    <property type="evidence" value="ECO:0007669"/>
    <property type="project" value="InterPro"/>
</dbReference>
<dbReference type="InterPro" id="IPR045211">
    <property type="entry name" value="TFP11/STIP/Ntr1"/>
</dbReference>
<protein>
    <recommendedName>
        <fullName evidence="4">G-patch domain-containing protein</fullName>
    </recommendedName>
</protein>
<feature type="coiled-coil region" evidence="2">
    <location>
        <begin position="198"/>
        <end position="228"/>
    </location>
</feature>
<feature type="compositionally biased region" description="Basic and acidic residues" evidence="3">
    <location>
        <begin position="11"/>
        <end position="23"/>
    </location>
</feature>
<dbReference type="PANTHER" id="PTHR23329">
    <property type="entry name" value="TUFTELIN-INTERACTING PROTEIN 11-RELATED"/>
    <property type="match status" value="1"/>
</dbReference>